<keyword evidence="2" id="KW-0812">Transmembrane</keyword>
<dbReference type="AlphaFoldDB" id="A0A9D8KE63"/>
<accession>A0A9D8KE63</accession>
<organism evidence="3 4">
    <name type="scientific">Candidatus Zymogenus saltonus</name>
    <dbReference type="NCBI Taxonomy" id="2844893"/>
    <lineage>
        <taxon>Bacteria</taxon>
        <taxon>Deltaproteobacteria</taxon>
        <taxon>Candidatus Zymogenia</taxon>
        <taxon>Candidatus Zymogeniales</taxon>
        <taxon>Candidatus Zymogenaceae</taxon>
        <taxon>Candidatus Zymogenus</taxon>
    </lineage>
</organism>
<evidence type="ECO:0000313" key="3">
    <source>
        <dbReference type="EMBL" id="MBN1572812.1"/>
    </source>
</evidence>
<dbReference type="EMBL" id="JAFGIX010000030">
    <property type="protein sequence ID" value="MBN1572812.1"/>
    <property type="molecule type" value="Genomic_DNA"/>
</dbReference>
<evidence type="ECO:0000256" key="1">
    <source>
        <dbReference type="SAM" id="MobiDB-lite"/>
    </source>
</evidence>
<gene>
    <name evidence="3" type="ORF">JW984_06400</name>
</gene>
<sequence>MDKTVNNSDLRPFTDHRMIDLQYQAVEHEISEPYNVEEIKAFLRLESLNPPRMKDIHKNEGSPSPIESSGRMREDTKVQIQIPEPDMNRNGLSIVKGFQTRKGVVSHNGVSEECIQFREALSNPISWIDVFLTIAAGLLIGFILFGAFL</sequence>
<keyword evidence="2" id="KW-0472">Membrane</keyword>
<evidence type="ECO:0000313" key="4">
    <source>
        <dbReference type="Proteomes" id="UP000809273"/>
    </source>
</evidence>
<feature type="transmembrane region" description="Helical" evidence="2">
    <location>
        <begin position="127"/>
        <end position="148"/>
    </location>
</feature>
<keyword evidence="2" id="KW-1133">Transmembrane helix</keyword>
<proteinExistence type="predicted"/>
<evidence type="ECO:0000256" key="2">
    <source>
        <dbReference type="SAM" id="Phobius"/>
    </source>
</evidence>
<protein>
    <submittedName>
        <fullName evidence="3">Uncharacterized protein</fullName>
    </submittedName>
</protein>
<name>A0A9D8KE63_9DELT</name>
<comment type="caution">
    <text evidence="3">The sequence shown here is derived from an EMBL/GenBank/DDBJ whole genome shotgun (WGS) entry which is preliminary data.</text>
</comment>
<feature type="region of interest" description="Disordered" evidence="1">
    <location>
        <begin position="53"/>
        <end position="76"/>
    </location>
</feature>
<reference evidence="3" key="1">
    <citation type="journal article" date="2021" name="Environ. Microbiol.">
        <title>Genomic characterization of three novel Desulfobacterota classes expand the metabolic and phylogenetic diversity of the phylum.</title>
        <authorList>
            <person name="Murphy C.L."/>
            <person name="Biggerstaff J."/>
            <person name="Eichhorn A."/>
            <person name="Ewing E."/>
            <person name="Shahan R."/>
            <person name="Soriano D."/>
            <person name="Stewart S."/>
            <person name="VanMol K."/>
            <person name="Walker R."/>
            <person name="Walters P."/>
            <person name="Elshahed M.S."/>
            <person name="Youssef N.H."/>
        </authorList>
    </citation>
    <scope>NUCLEOTIDE SEQUENCE</scope>
    <source>
        <strain evidence="3">Zod_Metabat.24</strain>
    </source>
</reference>
<dbReference type="Proteomes" id="UP000809273">
    <property type="component" value="Unassembled WGS sequence"/>
</dbReference>
<reference evidence="3" key="2">
    <citation type="submission" date="2021-01" db="EMBL/GenBank/DDBJ databases">
        <authorList>
            <person name="Hahn C.R."/>
            <person name="Youssef N.H."/>
            <person name="Elshahed M."/>
        </authorList>
    </citation>
    <scope>NUCLEOTIDE SEQUENCE</scope>
    <source>
        <strain evidence="3">Zod_Metabat.24</strain>
    </source>
</reference>